<dbReference type="InterPro" id="IPR002547">
    <property type="entry name" value="tRNA-bd_dom"/>
</dbReference>
<proteinExistence type="predicted"/>
<dbReference type="Proteomes" id="UP000177396">
    <property type="component" value="Unassembled WGS sequence"/>
</dbReference>
<evidence type="ECO:0000256" key="14">
    <source>
        <dbReference type="ARBA" id="ARBA00030904"/>
    </source>
</evidence>
<evidence type="ECO:0000259" key="17">
    <source>
        <dbReference type="PROSITE" id="PS50886"/>
    </source>
</evidence>
<evidence type="ECO:0000256" key="1">
    <source>
        <dbReference type="ARBA" id="ARBA00003314"/>
    </source>
</evidence>
<dbReference type="PANTHER" id="PTHR11586:SF37">
    <property type="entry name" value="TRNA-BINDING DOMAIN-CONTAINING PROTEIN"/>
    <property type="match status" value="1"/>
</dbReference>
<accession>A0A1F5YFS7</accession>
<evidence type="ECO:0000256" key="11">
    <source>
        <dbReference type="ARBA" id="ARBA00022884"/>
    </source>
</evidence>
<evidence type="ECO:0000256" key="3">
    <source>
        <dbReference type="ARBA" id="ARBA00011738"/>
    </source>
</evidence>
<dbReference type="GO" id="GO:0004825">
    <property type="term" value="F:methionine-tRNA ligase activity"/>
    <property type="evidence" value="ECO:0007669"/>
    <property type="project" value="UniProtKB-EC"/>
</dbReference>
<evidence type="ECO:0000256" key="12">
    <source>
        <dbReference type="ARBA" id="ARBA00022917"/>
    </source>
</evidence>
<comment type="subunit">
    <text evidence="3">Homodimer.</text>
</comment>
<comment type="catalytic activity">
    <reaction evidence="15">
        <text>tRNA(Met) + L-methionine + ATP = L-methionyl-tRNA(Met) + AMP + diphosphate</text>
        <dbReference type="Rhea" id="RHEA:13481"/>
        <dbReference type="Rhea" id="RHEA-COMP:9667"/>
        <dbReference type="Rhea" id="RHEA-COMP:9698"/>
        <dbReference type="ChEBI" id="CHEBI:30616"/>
        <dbReference type="ChEBI" id="CHEBI:33019"/>
        <dbReference type="ChEBI" id="CHEBI:57844"/>
        <dbReference type="ChEBI" id="CHEBI:78442"/>
        <dbReference type="ChEBI" id="CHEBI:78530"/>
        <dbReference type="ChEBI" id="CHEBI:456215"/>
        <dbReference type="EC" id="6.1.1.10"/>
    </reaction>
</comment>
<evidence type="ECO:0000256" key="13">
    <source>
        <dbReference type="ARBA" id="ARBA00023146"/>
    </source>
</evidence>
<comment type="function">
    <text evidence="1">Is required not only for elongation of protein synthesis but also for the initiation of all mRNA translation through initiator tRNA(fMet) aminoacylation.</text>
</comment>
<reference evidence="18 19" key="1">
    <citation type="journal article" date="2016" name="Nat. Commun.">
        <title>Thousands of microbial genomes shed light on interconnected biogeochemical processes in an aquifer system.</title>
        <authorList>
            <person name="Anantharaman K."/>
            <person name="Brown C.T."/>
            <person name="Hug L.A."/>
            <person name="Sharon I."/>
            <person name="Castelle C.J."/>
            <person name="Probst A.J."/>
            <person name="Thomas B.C."/>
            <person name="Singh A."/>
            <person name="Wilkins M.J."/>
            <person name="Karaoz U."/>
            <person name="Brodie E.L."/>
            <person name="Williams K.H."/>
            <person name="Hubbard S.S."/>
            <person name="Banfield J.F."/>
        </authorList>
    </citation>
    <scope>NUCLEOTIDE SEQUENCE [LARGE SCALE GENOMIC DNA]</scope>
</reference>
<keyword evidence="10" id="KW-0067">ATP-binding</keyword>
<gene>
    <name evidence="18" type="ORF">A2153_01450</name>
</gene>
<evidence type="ECO:0000256" key="5">
    <source>
        <dbReference type="ARBA" id="ARBA00018753"/>
    </source>
</evidence>
<evidence type="ECO:0000256" key="6">
    <source>
        <dbReference type="ARBA" id="ARBA00022490"/>
    </source>
</evidence>
<dbReference type="GO" id="GO:0006412">
    <property type="term" value="P:translation"/>
    <property type="evidence" value="ECO:0007669"/>
    <property type="project" value="UniProtKB-KW"/>
</dbReference>
<dbReference type="GO" id="GO:0005737">
    <property type="term" value="C:cytoplasm"/>
    <property type="evidence" value="ECO:0007669"/>
    <property type="project" value="UniProtKB-SubCell"/>
</dbReference>
<dbReference type="SUPFAM" id="SSF50249">
    <property type="entry name" value="Nucleic acid-binding proteins"/>
    <property type="match status" value="1"/>
</dbReference>
<evidence type="ECO:0000313" key="19">
    <source>
        <dbReference type="Proteomes" id="UP000177396"/>
    </source>
</evidence>
<keyword evidence="8" id="KW-0436">Ligase</keyword>
<evidence type="ECO:0000256" key="10">
    <source>
        <dbReference type="ARBA" id="ARBA00022840"/>
    </source>
</evidence>
<evidence type="ECO:0000256" key="8">
    <source>
        <dbReference type="ARBA" id="ARBA00022598"/>
    </source>
</evidence>
<keyword evidence="9" id="KW-0547">Nucleotide-binding</keyword>
<dbReference type="GO" id="GO:0000049">
    <property type="term" value="F:tRNA binding"/>
    <property type="evidence" value="ECO:0007669"/>
    <property type="project" value="UniProtKB-UniRule"/>
</dbReference>
<dbReference type="GO" id="GO:0005524">
    <property type="term" value="F:ATP binding"/>
    <property type="evidence" value="ECO:0007669"/>
    <property type="project" value="UniProtKB-KW"/>
</dbReference>
<name>A0A1F5YFS7_9BACT</name>
<evidence type="ECO:0000256" key="4">
    <source>
        <dbReference type="ARBA" id="ARBA00012838"/>
    </source>
</evidence>
<evidence type="ECO:0000256" key="2">
    <source>
        <dbReference type="ARBA" id="ARBA00004496"/>
    </source>
</evidence>
<keyword evidence="7 16" id="KW-0820">tRNA-binding</keyword>
<comment type="caution">
    <text evidence="18">The sequence shown here is derived from an EMBL/GenBank/DDBJ whole genome shotgun (WGS) entry which is preliminary data.</text>
</comment>
<dbReference type="Gene3D" id="2.40.50.140">
    <property type="entry name" value="Nucleic acid-binding proteins"/>
    <property type="match status" value="1"/>
</dbReference>
<evidence type="ECO:0000256" key="15">
    <source>
        <dbReference type="ARBA" id="ARBA00047364"/>
    </source>
</evidence>
<dbReference type="Pfam" id="PF01588">
    <property type="entry name" value="tRNA_bind"/>
    <property type="match status" value="1"/>
</dbReference>
<protein>
    <recommendedName>
        <fullName evidence="5">Methionine--tRNA ligase</fullName>
        <ecNumber evidence="4">6.1.1.10</ecNumber>
    </recommendedName>
    <alternativeName>
        <fullName evidence="14">Methionyl-tRNA synthetase</fullName>
    </alternativeName>
</protein>
<dbReference type="EC" id="6.1.1.10" evidence="4"/>
<dbReference type="PANTHER" id="PTHR11586">
    <property type="entry name" value="TRNA-AMINOACYLATION COFACTOR ARC1 FAMILY MEMBER"/>
    <property type="match status" value="1"/>
</dbReference>
<dbReference type="PROSITE" id="PS50886">
    <property type="entry name" value="TRBD"/>
    <property type="match status" value="1"/>
</dbReference>
<dbReference type="InterPro" id="IPR012340">
    <property type="entry name" value="NA-bd_OB-fold"/>
</dbReference>
<evidence type="ECO:0000256" key="9">
    <source>
        <dbReference type="ARBA" id="ARBA00022741"/>
    </source>
</evidence>
<keyword evidence="12" id="KW-0648">Protein biosynthesis</keyword>
<dbReference type="EMBL" id="MFJB01000090">
    <property type="protein sequence ID" value="OGF98701.1"/>
    <property type="molecule type" value="Genomic_DNA"/>
</dbReference>
<sequence length="112" mass="12540">MKKDEISLSDFQKMDLRVGKVISASAIEGSINLLRLKVDLGYDYGVRQIISGIARWYKPEKLRGKKFIFLANLEGKKLMGNKSAGMILCADENHSAFIIPVDNKIPEGTLIR</sequence>
<dbReference type="InterPro" id="IPR051270">
    <property type="entry name" value="Tyrosine-tRNA_ligase_regulator"/>
</dbReference>
<evidence type="ECO:0000256" key="7">
    <source>
        <dbReference type="ARBA" id="ARBA00022555"/>
    </source>
</evidence>
<keyword evidence="13" id="KW-0030">Aminoacyl-tRNA synthetase</keyword>
<evidence type="ECO:0000313" key="18">
    <source>
        <dbReference type="EMBL" id="OGF98701.1"/>
    </source>
</evidence>
<organism evidence="18 19">
    <name type="scientific">Candidatus Gottesmanbacteria bacterium RBG_16_38_7b</name>
    <dbReference type="NCBI Taxonomy" id="1798372"/>
    <lineage>
        <taxon>Bacteria</taxon>
        <taxon>Candidatus Gottesmaniibacteriota</taxon>
    </lineage>
</organism>
<evidence type="ECO:0000256" key="16">
    <source>
        <dbReference type="PROSITE-ProRule" id="PRU00209"/>
    </source>
</evidence>
<keyword evidence="11 16" id="KW-0694">RNA-binding</keyword>
<feature type="domain" description="TRNA-binding" evidence="17">
    <location>
        <begin position="10"/>
        <end position="112"/>
    </location>
</feature>
<comment type="subcellular location">
    <subcellularLocation>
        <location evidence="2">Cytoplasm</location>
    </subcellularLocation>
</comment>
<dbReference type="FunFam" id="2.40.50.140:FF:000042">
    <property type="entry name" value="Methionine--tRNA ligase"/>
    <property type="match status" value="1"/>
</dbReference>
<dbReference type="AlphaFoldDB" id="A0A1F5YFS7"/>
<keyword evidence="6" id="KW-0963">Cytoplasm</keyword>